<evidence type="ECO:0000313" key="2">
    <source>
        <dbReference type="Proteomes" id="UP000014480"/>
    </source>
</evidence>
<reference evidence="2" key="1">
    <citation type="journal article" date="2013" name="New Phytol.">
        <title>Comparative genomic and transcriptomic analyses reveal the hemibiotrophic stage shift of Colletotrichum fungi.</title>
        <authorList>
            <person name="Gan P."/>
            <person name="Ikeda K."/>
            <person name="Irieda H."/>
            <person name="Narusaka M."/>
            <person name="O'Connell R.J."/>
            <person name="Narusaka Y."/>
            <person name="Takano Y."/>
            <person name="Kubo Y."/>
            <person name="Shirasu K."/>
        </authorList>
    </citation>
    <scope>NUCLEOTIDE SEQUENCE [LARGE SCALE GENOMIC DNA]</scope>
    <source>
        <strain evidence="2">104-T / ATCC 96160 / CBS 514.97 / LARS 414 / MAFF 240422</strain>
    </source>
</reference>
<gene>
    <name evidence="1" type="ORF">Cob_v007468</name>
</gene>
<sequence length="84" mass="9551">MSGVECCVDPVAWQYTPEAQVWSLVQNNLQLHAVKPVIRGIGQHLLHQRQSRSDRKTTIIFLSRRIPDTWVTPELLVSSFPSSP</sequence>
<dbReference type="AlphaFoldDB" id="A0A484FP46"/>
<organism evidence="1 2">
    <name type="scientific">Colletotrichum orbiculare (strain 104-T / ATCC 96160 / CBS 514.97 / LARS 414 / MAFF 240422)</name>
    <name type="common">Cucumber anthracnose fungus</name>
    <name type="synonym">Colletotrichum lagenarium</name>
    <dbReference type="NCBI Taxonomy" id="1213857"/>
    <lineage>
        <taxon>Eukaryota</taxon>
        <taxon>Fungi</taxon>
        <taxon>Dikarya</taxon>
        <taxon>Ascomycota</taxon>
        <taxon>Pezizomycotina</taxon>
        <taxon>Sordariomycetes</taxon>
        <taxon>Hypocreomycetidae</taxon>
        <taxon>Glomerellales</taxon>
        <taxon>Glomerellaceae</taxon>
        <taxon>Colletotrichum</taxon>
        <taxon>Colletotrichum orbiculare species complex</taxon>
    </lineage>
</organism>
<evidence type="ECO:0000313" key="1">
    <source>
        <dbReference type="EMBL" id="TDZ19274.1"/>
    </source>
</evidence>
<keyword evidence="2" id="KW-1185">Reference proteome</keyword>
<dbReference type="Proteomes" id="UP000014480">
    <property type="component" value="Unassembled WGS sequence"/>
</dbReference>
<comment type="caution">
    <text evidence="1">The sequence shown here is derived from an EMBL/GenBank/DDBJ whole genome shotgun (WGS) entry which is preliminary data.</text>
</comment>
<name>A0A484FP46_COLOR</name>
<accession>A0A484FP46</accession>
<protein>
    <submittedName>
        <fullName evidence="1">Uncharacterized protein</fullName>
    </submittedName>
</protein>
<reference evidence="2" key="2">
    <citation type="journal article" date="2019" name="Mol. Plant Microbe Interact.">
        <title>Genome sequence resources for four phytopathogenic fungi from the Colletotrichum orbiculare species complex.</title>
        <authorList>
            <person name="Gan P."/>
            <person name="Tsushima A."/>
            <person name="Narusaka M."/>
            <person name="Narusaka Y."/>
            <person name="Takano Y."/>
            <person name="Kubo Y."/>
            <person name="Shirasu K."/>
        </authorList>
    </citation>
    <scope>GENOME REANNOTATION</scope>
    <source>
        <strain evidence="2">104-T / ATCC 96160 / CBS 514.97 / LARS 414 / MAFF 240422</strain>
    </source>
</reference>
<dbReference type="EMBL" id="AMCV02000020">
    <property type="protein sequence ID" value="TDZ19274.1"/>
    <property type="molecule type" value="Genomic_DNA"/>
</dbReference>
<proteinExistence type="predicted"/>